<name>A0AAD7D4A5_MYCRO</name>
<dbReference type="InterPro" id="IPR000719">
    <property type="entry name" value="Prot_kinase_dom"/>
</dbReference>
<dbReference type="GO" id="GO:0005634">
    <property type="term" value="C:nucleus"/>
    <property type="evidence" value="ECO:0007669"/>
    <property type="project" value="TreeGrafter"/>
</dbReference>
<protein>
    <submittedName>
        <fullName evidence="3">Kinase-like domain-containing protein</fullName>
    </submittedName>
</protein>
<dbReference type="PANTHER" id="PTHR44167">
    <property type="entry name" value="OVARIAN-SPECIFIC SERINE/THREONINE-PROTEIN KINASE LOK-RELATED"/>
    <property type="match status" value="1"/>
</dbReference>
<dbReference type="InterPro" id="IPR011009">
    <property type="entry name" value="Kinase-like_dom_sf"/>
</dbReference>
<feature type="compositionally biased region" description="Basic and acidic residues" evidence="1">
    <location>
        <begin position="374"/>
        <end position="383"/>
    </location>
</feature>
<dbReference type="SUPFAM" id="SSF56112">
    <property type="entry name" value="Protein kinase-like (PK-like)"/>
    <property type="match status" value="1"/>
</dbReference>
<dbReference type="SMART" id="SM00220">
    <property type="entry name" value="S_TKc"/>
    <property type="match status" value="1"/>
</dbReference>
<evidence type="ECO:0000313" key="4">
    <source>
        <dbReference type="Proteomes" id="UP001221757"/>
    </source>
</evidence>
<sequence>MSRYIHEMEVYWFERRPFLEAAGYRLRPKFQPNFVATKPKNPGNFGDEYTVHHLREQIMDAERISDGTRVMLKWVSKKTHPFEVEIGRLFSSPPLSEDPQNHCIPIFDILQDPEEDDKQIIVMPRLMKFHKPVFDTVGEVVACFRQIFEGIQFMHQNYVAHRDCALLNIVIDPTQLYPYGFHPVIVWRNIANDNHAYSTTRTKCWPRYYIIDFGLSRRYDPSSGPPWEEVIHGADKTPPEHRNDWCNPFPTDIYFLGNLLKEDFIHSHESGRNGKGDHKPLHFLKPLVADMTQEDPSMRPTIDEVIERFDSLCARLSPWQLRGPGQAIPWHCWIEQRIRQIKNTLKGVPPLPLGYTPPTPLPLNDSMRAFYTKEPSDWKEKLQSEQGISAMDKPN</sequence>
<evidence type="ECO:0000313" key="3">
    <source>
        <dbReference type="EMBL" id="KAJ7677614.1"/>
    </source>
</evidence>
<feature type="domain" description="Protein kinase" evidence="2">
    <location>
        <begin position="34"/>
        <end position="320"/>
    </location>
</feature>
<gene>
    <name evidence="3" type="ORF">B0H17DRAFT_1015661</name>
</gene>
<dbReference type="GO" id="GO:0044773">
    <property type="term" value="P:mitotic DNA damage checkpoint signaling"/>
    <property type="evidence" value="ECO:0007669"/>
    <property type="project" value="TreeGrafter"/>
</dbReference>
<keyword evidence="3" id="KW-0808">Transferase</keyword>
<feature type="region of interest" description="Disordered" evidence="1">
    <location>
        <begin position="374"/>
        <end position="395"/>
    </location>
</feature>
<reference evidence="3" key="1">
    <citation type="submission" date="2023-03" db="EMBL/GenBank/DDBJ databases">
        <title>Massive genome expansion in bonnet fungi (Mycena s.s.) driven by repeated elements and novel gene families across ecological guilds.</title>
        <authorList>
            <consortium name="Lawrence Berkeley National Laboratory"/>
            <person name="Harder C.B."/>
            <person name="Miyauchi S."/>
            <person name="Viragh M."/>
            <person name="Kuo A."/>
            <person name="Thoen E."/>
            <person name="Andreopoulos B."/>
            <person name="Lu D."/>
            <person name="Skrede I."/>
            <person name="Drula E."/>
            <person name="Henrissat B."/>
            <person name="Morin E."/>
            <person name="Kohler A."/>
            <person name="Barry K."/>
            <person name="LaButti K."/>
            <person name="Morin E."/>
            <person name="Salamov A."/>
            <person name="Lipzen A."/>
            <person name="Mereny Z."/>
            <person name="Hegedus B."/>
            <person name="Baldrian P."/>
            <person name="Stursova M."/>
            <person name="Weitz H."/>
            <person name="Taylor A."/>
            <person name="Grigoriev I.V."/>
            <person name="Nagy L.G."/>
            <person name="Martin F."/>
            <person name="Kauserud H."/>
        </authorList>
    </citation>
    <scope>NUCLEOTIDE SEQUENCE</scope>
    <source>
        <strain evidence="3">CBHHK067</strain>
    </source>
</reference>
<keyword evidence="3" id="KW-0418">Kinase</keyword>
<dbReference type="PANTHER" id="PTHR44167:SF24">
    <property type="entry name" value="SERINE_THREONINE-PROTEIN KINASE CHK2"/>
    <property type="match status" value="1"/>
</dbReference>
<dbReference type="GO" id="GO:0004674">
    <property type="term" value="F:protein serine/threonine kinase activity"/>
    <property type="evidence" value="ECO:0007669"/>
    <property type="project" value="TreeGrafter"/>
</dbReference>
<dbReference type="PROSITE" id="PS50011">
    <property type="entry name" value="PROTEIN_KINASE_DOM"/>
    <property type="match status" value="1"/>
</dbReference>
<keyword evidence="4" id="KW-1185">Reference proteome</keyword>
<accession>A0AAD7D4A5</accession>
<dbReference type="GO" id="GO:0005524">
    <property type="term" value="F:ATP binding"/>
    <property type="evidence" value="ECO:0007669"/>
    <property type="project" value="InterPro"/>
</dbReference>
<evidence type="ECO:0000256" key="1">
    <source>
        <dbReference type="SAM" id="MobiDB-lite"/>
    </source>
</evidence>
<dbReference type="Proteomes" id="UP001221757">
    <property type="component" value="Unassembled WGS sequence"/>
</dbReference>
<dbReference type="AlphaFoldDB" id="A0AAD7D4A5"/>
<evidence type="ECO:0000259" key="2">
    <source>
        <dbReference type="PROSITE" id="PS50011"/>
    </source>
</evidence>
<organism evidence="3 4">
    <name type="scientific">Mycena rosella</name>
    <name type="common">Pink bonnet</name>
    <name type="synonym">Agaricus rosellus</name>
    <dbReference type="NCBI Taxonomy" id="1033263"/>
    <lineage>
        <taxon>Eukaryota</taxon>
        <taxon>Fungi</taxon>
        <taxon>Dikarya</taxon>
        <taxon>Basidiomycota</taxon>
        <taxon>Agaricomycotina</taxon>
        <taxon>Agaricomycetes</taxon>
        <taxon>Agaricomycetidae</taxon>
        <taxon>Agaricales</taxon>
        <taxon>Marasmiineae</taxon>
        <taxon>Mycenaceae</taxon>
        <taxon>Mycena</taxon>
    </lineage>
</organism>
<dbReference type="EMBL" id="JARKIE010000136">
    <property type="protein sequence ID" value="KAJ7677614.1"/>
    <property type="molecule type" value="Genomic_DNA"/>
</dbReference>
<proteinExistence type="predicted"/>
<dbReference type="Gene3D" id="1.10.510.10">
    <property type="entry name" value="Transferase(Phosphotransferase) domain 1"/>
    <property type="match status" value="1"/>
</dbReference>
<comment type="caution">
    <text evidence="3">The sequence shown here is derived from an EMBL/GenBank/DDBJ whole genome shotgun (WGS) entry which is preliminary data.</text>
</comment>